<gene>
    <name evidence="2" type="ordered locus">Cyan7822_0982</name>
</gene>
<evidence type="ECO:0000313" key="3">
    <source>
        <dbReference type="Proteomes" id="UP000008206"/>
    </source>
</evidence>
<dbReference type="Proteomes" id="UP000008206">
    <property type="component" value="Chromosome"/>
</dbReference>
<accession>E0UDY8</accession>
<dbReference type="PANTHER" id="PTHR35509:SF1">
    <property type="entry name" value="DOMAIN PROTEIN, PUTATIVE (DUF1995)-RELATED"/>
    <property type="match status" value="1"/>
</dbReference>
<dbReference type="EMBL" id="CP002198">
    <property type="protein sequence ID" value="ADN12992.1"/>
    <property type="molecule type" value="Genomic_DNA"/>
</dbReference>
<dbReference type="RefSeq" id="WP_013321100.1">
    <property type="nucleotide sequence ID" value="NC_014501.1"/>
</dbReference>
<reference evidence="3" key="1">
    <citation type="journal article" date="2011" name="MBio">
        <title>Novel metabolic attributes of the genus Cyanothece, comprising a group of unicellular nitrogen-fixing Cyanobacteria.</title>
        <authorList>
            <person name="Bandyopadhyay A."/>
            <person name="Elvitigala T."/>
            <person name="Welsh E."/>
            <person name="Stockel J."/>
            <person name="Liberton M."/>
            <person name="Min H."/>
            <person name="Sherman L.A."/>
            <person name="Pakrasi H.B."/>
        </authorList>
    </citation>
    <scope>NUCLEOTIDE SEQUENCE [LARGE SCALE GENOMIC DNA]</scope>
    <source>
        <strain evidence="3">PCC 7822</strain>
    </source>
</reference>
<dbReference type="HOGENOM" id="CLU_098312_0_0_3"/>
<sequence>MTQVPASLEEAVVKAKEATQIALEAGLGRLQVELVIPEIALEAQGLALEFTSLFEQYGSGLKVLFPDTGAAALARRDWGETPFKISDLGSRFIPVEMKVTPEDEAFLVVCPASIEIQSVAKLCEIAEQRPVLLLIPQLEDVSIVGIGYTARQLRDNFLSTLESCYYFRPLEGAAVVRSYPGLWQVWLEKEQGYELIAEESQKPMGEALELIIARATAEIDPASPQMANVAQPKKSGLLANMQRFLKALSQ</sequence>
<name>E0UDY8_GLOV7</name>
<dbReference type="AlphaFoldDB" id="E0UDY8"/>
<dbReference type="InterPro" id="IPR018962">
    <property type="entry name" value="DUF1995"/>
</dbReference>
<dbReference type="STRING" id="497965.Cyan7822_0982"/>
<dbReference type="KEGG" id="cyj:Cyan7822_0982"/>
<evidence type="ECO:0000313" key="2">
    <source>
        <dbReference type="EMBL" id="ADN12992.1"/>
    </source>
</evidence>
<dbReference type="Pfam" id="PF09353">
    <property type="entry name" value="DUF1995"/>
    <property type="match status" value="1"/>
</dbReference>
<protein>
    <recommendedName>
        <fullName evidence="1">DUF1995 domain-containing protein</fullName>
    </recommendedName>
</protein>
<organism evidence="2 3">
    <name type="scientific">Gloeothece verrucosa (strain PCC 7822)</name>
    <name type="common">Cyanothece sp. (strain PCC 7822)</name>
    <dbReference type="NCBI Taxonomy" id="497965"/>
    <lineage>
        <taxon>Bacteria</taxon>
        <taxon>Bacillati</taxon>
        <taxon>Cyanobacteriota</taxon>
        <taxon>Cyanophyceae</taxon>
        <taxon>Oscillatoriophycideae</taxon>
        <taxon>Chroococcales</taxon>
        <taxon>Aphanothecaceae</taxon>
        <taxon>Gloeothece</taxon>
        <taxon>Gloeothece verrucosa</taxon>
    </lineage>
</organism>
<dbReference type="PANTHER" id="PTHR35509">
    <property type="entry name" value="DOMAIN PROTEIN, PUTATIVE (DUF1995)-RELATED"/>
    <property type="match status" value="1"/>
</dbReference>
<dbReference type="OrthoDB" id="482920at2"/>
<dbReference type="eggNOG" id="ENOG502Z8MN">
    <property type="taxonomic scope" value="Bacteria"/>
</dbReference>
<dbReference type="InterPro" id="IPR053021">
    <property type="entry name" value="Chloroplast_ADK"/>
</dbReference>
<proteinExistence type="predicted"/>
<evidence type="ECO:0000259" key="1">
    <source>
        <dbReference type="Pfam" id="PF09353"/>
    </source>
</evidence>
<feature type="domain" description="DUF1995" evidence="1">
    <location>
        <begin position="5"/>
        <end position="209"/>
    </location>
</feature>
<keyword evidence="3" id="KW-1185">Reference proteome</keyword>